<dbReference type="EMBL" id="UYRX01000040">
    <property type="protein sequence ID" value="VDK70797.1"/>
    <property type="molecule type" value="Genomic_DNA"/>
</dbReference>
<dbReference type="PANTHER" id="PTHR15836:SF4">
    <property type="entry name" value="PERIPHILIN-1"/>
    <property type="match status" value="1"/>
</dbReference>
<evidence type="ECO:0000259" key="1">
    <source>
        <dbReference type="Pfam" id="PF25234"/>
    </source>
</evidence>
<dbReference type="Pfam" id="PF25234">
    <property type="entry name" value="Periphilin_C"/>
    <property type="match status" value="1"/>
</dbReference>
<dbReference type="PANTHER" id="PTHR15836">
    <property type="entry name" value="PERIPHILIN 1"/>
    <property type="match status" value="1"/>
</dbReference>
<sequence>MNSVNASYNNLKLTTTVFGARGQQLVSFFDDAGDNLQPPQGALRLSSLTRQLNAETERERKLARLPPEVLNKYTAKKKQLEGAFKADRETFGFVTKMLIEKDPGLEDRLWLALAETIKDMEEAFTRKIDHYLDQFKIAKIIRFKLDRRELQNPRNFVGGFLVAAD</sequence>
<proteinExistence type="predicted"/>
<dbReference type="GO" id="GO:0045814">
    <property type="term" value="P:negative regulation of gene expression, epigenetic"/>
    <property type="evidence" value="ECO:0007669"/>
    <property type="project" value="TreeGrafter"/>
</dbReference>
<dbReference type="GO" id="GO:0045892">
    <property type="term" value="P:negative regulation of DNA-templated transcription"/>
    <property type="evidence" value="ECO:0007669"/>
    <property type="project" value="InterPro"/>
</dbReference>
<dbReference type="STRING" id="42156.A0A3P6SEZ4"/>
<dbReference type="OrthoDB" id="8933311at2759"/>
<dbReference type="InterPro" id="IPR028851">
    <property type="entry name" value="Pphln1"/>
</dbReference>
<protein>
    <recommendedName>
        <fullName evidence="1">Periphilin-1 C-terminal domain-containing protein</fullName>
    </recommendedName>
</protein>
<accession>A0A3P6SEZ4</accession>
<dbReference type="Proteomes" id="UP000277928">
    <property type="component" value="Unassembled WGS sequence"/>
</dbReference>
<evidence type="ECO:0000313" key="2">
    <source>
        <dbReference type="EMBL" id="VDK70797.1"/>
    </source>
</evidence>
<evidence type="ECO:0000313" key="3">
    <source>
        <dbReference type="Proteomes" id="UP000277928"/>
    </source>
</evidence>
<organism evidence="2 3">
    <name type="scientific">Litomosoides sigmodontis</name>
    <name type="common">Filarial nematode worm</name>
    <dbReference type="NCBI Taxonomy" id="42156"/>
    <lineage>
        <taxon>Eukaryota</taxon>
        <taxon>Metazoa</taxon>
        <taxon>Ecdysozoa</taxon>
        <taxon>Nematoda</taxon>
        <taxon>Chromadorea</taxon>
        <taxon>Rhabditida</taxon>
        <taxon>Spirurina</taxon>
        <taxon>Spiruromorpha</taxon>
        <taxon>Filarioidea</taxon>
        <taxon>Onchocercidae</taxon>
        <taxon>Litomosoides</taxon>
    </lineage>
</organism>
<dbReference type="GO" id="GO:0097355">
    <property type="term" value="P:protein localization to heterochromatin"/>
    <property type="evidence" value="ECO:0007669"/>
    <property type="project" value="TreeGrafter"/>
</dbReference>
<dbReference type="AlphaFoldDB" id="A0A3P6SEZ4"/>
<dbReference type="InterPro" id="IPR057603">
    <property type="entry name" value="Periphilin-1_C"/>
</dbReference>
<gene>
    <name evidence="2" type="ORF">NLS_LOCUS1226</name>
</gene>
<name>A0A3P6SEZ4_LITSI</name>
<keyword evidence="3" id="KW-1185">Reference proteome</keyword>
<feature type="domain" description="Periphilin-1 C-terminal" evidence="1">
    <location>
        <begin position="73"/>
        <end position="134"/>
    </location>
</feature>
<dbReference type="GO" id="GO:0005654">
    <property type="term" value="C:nucleoplasm"/>
    <property type="evidence" value="ECO:0007669"/>
    <property type="project" value="TreeGrafter"/>
</dbReference>
<reference evidence="2 3" key="1">
    <citation type="submission" date="2018-08" db="EMBL/GenBank/DDBJ databases">
        <authorList>
            <person name="Laetsch R D."/>
            <person name="Stevens L."/>
            <person name="Kumar S."/>
            <person name="Blaxter L. M."/>
        </authorList>
    </citation>
    <scope>NUCLEOTIDE SEQUENCE [LARGE SCALE GENOMIC DNA]</scope>
</reference>